<gene>
    <name evidence="2" type="ORF">NYPRO_LOCUS8695</name>
</gene>
<keyword evidence="3" id="KW-1185">Reference proteome</keyword>
<feature type="compositionally biased region" description="Basic residues" evidence="1">
    <location>
        <begin position="315"/>
        <end position="333"/>
    </location>
</feature>
<proteinExistence type="predicted"/>
<reference evidence="2" key="1">
    <citation type="submission" date="2020-12" db="EMBL/GenBank/DDBJ databases">
        <authorList>
            <consortium name="Molecular Ecology Group"/>
        </authorList>
    </citation>
    <scope>NUCLEOTIDE SEQUENCE</scope>
    <source>
        <strain evidence="2">TBG_1078</strain>
    </source>
</reference>
<feature type="compositionally biased region" description="Basic and acidic residues" evidence="1">
    <location>
        <begin position="11"/>
        <end position="27"/>
    </location>
</feature>
<feature type="region of interest" description="Disordered" evidence="1">
    <location>
        <begin position="297"/>
        <end position="355"/>
    </location>
</feature>
<evidence type="ECO:0000256" key="1">
    <source>
        <dbReference type="SAM" id="MobiDB-lite"/>
    </source>
</evidence>
<feature type="compositionally biased region" description="Polar residues" evidence="1">
    <location>
        <begin position="172"/>
        <end position="182"/>
    </location>
</feature>
<organism evidence="2 3">
    <name type="scientific">Nyctereutes procyonoides</name>
    <name type="common">Raccoon dog</name>
    <name type="synonym">Canis procyonoides</name>
    <dbReference type="NCBI Taxonomy" id="34880"/>
    <lineage>
        <taxon>Eukaryota</taxon>
        <taxon>Metazoa</taxon>
        <taxon>Chordata</taxon>
        <taxon>Craniata</taxon>
        <taxon>Vertebrata</taxon>
        <taxon>Euteleostomi</taxon>
        <taxon>Mammalia</taxon>
        <taxon>Eutheria</taxon>
        <taxon>Laurasiatheria</taxon>
        <taxon>Carnivora</taxon>
        <taxon>Caniformia</taxon>
        <taxon>Canidae</taxon>
        <taxon>Nyctereutes</taxon>
    </lineage>
</organism>
<dbReference type="Proteomes" id="UP000645828">
    <property type="component" value="Unassembled WGS sequence"/>
</dbReference>
<protein>
    <submittedName>
        <fullName evidence="2">(raccoon dog) hypothetical protein</fullName>
    </submittedName>
</protein>
<accession>A0A811YE80</accession>
<comment type="caution">
    <text evidence="2">The sequence shown here is derived from an EMBL/GenBank/DDBJ whole genome shotgun (WGS) entry which is preliminary data.</text>
</comment>
<sequence length="369" mass="39783">MESGHSLYKSKGPERKVKGFPLGDREPLVSAVPNLQGFRSPRRAAGAAFCPVPGKPWRKGREGQKGRGKSGRGEATTAPKAGGDAGSGAAGRSSVRDALPDSFPTCTKRSRLPDPPPRLVGGWEENAIPISQVEKLRFERAKGLGWKQGLPVPTPASGSAALKSPARAQKPEPQTGSTTREASGQGRIRRGRRLQDHGEFPSSRGGRPGARGWEPEIPYCVQAAAGRPSPPLLQEALPDFHLDRALLPPAHFMPLIVFKGRRGALHRREHAAVLLARGLRRAARPRQVHGQVVLRVPRAPPVRHARRPPPAARRPPPRPGHRPRGARGARRARSASLECAHTHPQARTGSGSHQHTKYAVTHVRNAPTC</sequence>
<evidence type="ECO:0000313" key="3">
    <source>
        <dbReference type="Proteomes" id="UP000645828"/>
    </source>
</evidence>
<name>A0A811YE80_NYCPR</name>
<evidence type="ECO:0000313" key="2">
    <source>
        <dbReference type="EMBL" id="CAD7675900.1"/>
    </source>
</evidence>
<feature type="region of interest" description="Disordered" evidence="1">
    <location>
        <begin position="1"/>
        <end position="126"/>
    </location>
</feature>
<dbReference type="EMBL" id="CAJHUB010000676">
    <property type="protein sequence ID" value="CAD7675900.1"/>
    <property type="molecule type" value="Genomic_DNA"/>
</dbReference>
<dbReference type="AlphaFoldDB" id="A0A811YE80"/>
<feature type="region of interest" description="Disordered" evidence="1">
    <location>
        <begin position="146"/>
        <end position="213"/>
    </location>
</feature>